<dbReference type="eggNOG" id="COG2378">
    <property type="taxonomic scope" value="Bacteria"/>
</dbReference>
<dbReference type="EMBL" id="CP001940">
    <property type="protein sequence ID" value="ADH86227.1"/>
    <property type="molecule type" value="Genomic_DNA"/>
</dbReference>
<dbReference type="Pfam" id="PF25583">
    <property type="entry name" value="WCX"/>
    <property type="match status" value="1"/>
</dbReference>
<dbReference type="PANTHER" id="PTHR34580">
    <property type="match status" value="1"/>
</dbReference>
<dbReference type="InterPro" id="IPR051534">
    <property type="entry name" value="CBASS_pafABC_assoc_protein"/>
</dbReference>
<dbReference type="KEGG" id="dak:DaAHT2_1532"/>
<organism evidence="3 4">
    <name type="scientific">Desulfurivibrio alkaliphilus (strain DSM 19089 / UNIQEM U267 / AHT2)</name>
    <dbReference type="NCBI Taxonomy" id="589865"/>
    <lineage>
        <taxon>Bacteria</taxon>
        <taxon>Pseudomonadati</taxon>
        <taxon>Thermodesulfobacteriota</taxon>
        <taxon>Desulfobulbia</taxon>
        <taxon>Desulfobulbales</taxon>
        <taxon>Desulfobulbaceae</taxon>
        <taxon>Desulfurivibrio</taxon>
    </lineage>
</organism>
<dbReference type="Pfam" id="PF13280">
    <property type="entry name" value="WYL"/>
    <property type="match status" value="1"/>
</dbReference>
<gene>
    <name evidence="3" type="ordered locus">DaAHT2_1532</name>
</gene>
<feature type="domain" description="WYL" evidence="1">
    <location>
        <begin position="142"/>
        <end position="212"/>
    </location>
</feature>
<evidence type="ECO:0000259" key="2">
    <source>
        <dbReference type="Pfam" id="PF25583"/>
    </source>
</evidence>
<dbReference type="InterPro" id="IPR026881">
    <property type="entry name" value="WYL_dom"/>
</dbReference>
<keyword evidence="4" id="KW-1185">Reference proteome</keyword>
<dbReference type="InParanoid" id="D6Z3V2"/>
<protein>
    <submittedName>
        <fullName evidence="3">Transcriptional regulator-like protein</fullName>
    </submittedName>
</protein>
<evidence type="ECO:0000313" key="3">
    <source>
        <dbReference type="EMBL" id="ADH86227.1"/>
    </source>
</evidence>
<name>D6Z3V2_DESAT</name>
<proteinExistence type="predicted"/>
<dbReference type="AlphaFoldDB" id="D6Z3V2"/>
<dbReference type="OrthoDB" id="9787242at2"/>
<dbReference type="HOGENOM" id="CLU_041141_4_1_7"/>
<evidence type="ECO:0000313" key="4">
    <source>
        <dbReference type="Proteomes" id="UP000001508"/>
    </source>
</evidence>
<dbReference type="RefSeq" id="WP_013163754.1">
    <property type="nucleotide sequence ID" value="NC_014216.1"/>
</dbReference>
<dbReference type="STRING" id="589865.DaAHT2_1532"/>
<feature type="domain" description="WCX" evidence="2">
    <location>
        <begin position="242"/>
        <end position="319"/>
    </location>
</feature>
<sequence length="334" mass="38297">MGSNLVYARYHWFDQQIRRERFPNAPALAAEFGISERTAGRAIEAMRVEFDAPLHYVHARRGYTYLDDQFQLPPFWLSQEEIFAVLLARNLLSCCADGLISQAIASLNRKLLQQIADHGLAAEKFDQLFSATWPGYAPAPAEVFRPATKALLEQRLFAFDYSSPLDQNGNYHSRLVEPHHLQHYQGNWVLLARCRKRCDWRKFVLSRMQNPQISTETFTPHPRREWLPHLEGAYGIFQGRSPETAIIRFTPARAPWIKEQLWHPDQRLEATPDGGLLLTLPVADYREIKLRLLQFGADAEVLAPAGLRAEIQREAKALAELYRRPPAGDGKTEK</sequence>
<dbReference type="InterPro" id="IPR057727">
    <property type="entry name" value="WCX_dom"/>
</dbReference>
<dbReference type="Proteomes" id="UP000001508">
    <property type="component" value="Chromosome"/>
</dbReference>
<reference evidence="4" key="1">
    <citation type="submission" date="2010-02" db="EMBL/GenBank/DDBJ databases">
        <title>Complete sequence of Desulfurivibrio alkaliphilus AHT2.</title>
        <authorList>
            <consortium name="US DOE Joint Genome Institute"/>
            <person name="Pitluck S."/>
            <person name="Chertkov O."/>
            <person name="Detter J.C."/>
            <person name="Han C."/>
            <person name="Tapia R."/>
            <person name="Larimer F."/>
            <person name="Land M."/>
            <person name="Hauser L."/>
            <person name="Kyrpides N."/>
            <person name="Mikhailova N."/>
            <person name="Sorokin D.Y."/>
            <person name="Muyzer G."/>
            <person name="Woyke T."/>
        </authorList>
    </citation>
    <scope>NUCLEOTIDE SEQUENCE [LARGE SCALE GENOMIC DNA]</scope>
    <source>
        <strain evidence="4">DSM 19089 / UNIQEM U267 / AHT2</strain>
    </source>
</reference>
<accession>D6Z3V2</accession>
<dbReference type="PROSITE" id="PS52050">
    <property type="entry name" value="WYL"/>
    <property type="match status" value="1"/>
</dbReference>
<dbReference type="PANTHER" id="PTHR34580:SF3">
    <property type="entry name" value="PROTEIN PAFB"/>
    <property type="match status" value="1"/>
</dbReference>
<evidence type="ECO:0000259" key="1">
    <source>
        <dbReference type="Pfam" id="PF13280"/>
    </source>
</evidence>